<keyword evidence="2" id="KW-0863">Zinc-finger</keyword>
<protein>
    <recommendedName>
        <fullName evidence="5">CID domain-containing protein</fullName>
    </recommendedName>
</protein>
<dbReference type="AlphaFoldDB" id="A0A7S4CHE5"/>
<feature type="compositionally biased region" description="Basic and acidic residues" evidence="4">
    <location>
        <begin position="65"/>
        <end position="83"/>
    </location>
</feature>
<dbReference type="Gene3D" id="1.25.40.90">
    <property type="match status" value="1"/>
</dbReference>
<dbReference type="EMBL" id="HBJA01025055">
    <property type="protein sequence ID" value="CAE0797002.1"/>
    <property type="molecule type" value="Transcribed_RNA"/>
</dbReference>
<dbReference type="InterPro" id="IPR017907">
    <property type="entry name" value="Znf_RING_CS"/>
</dbReference>
<dbReference type="GO" id="GO:0008270">
    <property type="term" value="F:zinc ion binding"/>
    <property type="evidence" value="ECO:0007669"/>
    <property type="project" value="UniProtKB-KW"/>
</dbReference>
<evidence type="ECO:0000256" key="3">
    <source>
        <dbReference type="ARBA" id="ARBA00022833"/>
    </source>
</evidence>
<gene>
    <name evidence="6" type="ORF">EGYM00163_LOCUS8122</name>
</gene>
<dbReference type="InterPro" id="IPR008942">
    <property type="entry name" value="ENTH_VHS"/>
</dbReference>
<sequence length="238" mass="26821">MSAISCVVCEMVASAADTFTKPTSGCNHQYCEDCVRELVQEKKFPPLICCEDSLHVEKMKLLEKAEKSGKHKSTDTHKPRQDASEAATAAAAKADAGAALKDTPLDKAQVAEYYDRLAELRTASKFKVQVFTQVAGDMLRKNLWREAAYAVSKRIAMAPAEHKIGAWCLMDSIVRFDQSKVYQKEFMKHVPKLLSKYAPEGTDASAQFTRLVARWQREKIFPQDVFRHYKEVQVQPKS</sequence>
<proteinExistence type="predicted"/>
<accession>A0A7S4CHE5</accession>
<reference evidence="6" key="1">
    <citation type="submission" date="2021-01" db="EMBL/GenBank/DDBJ databases">
        <authorList>
            <person name="Corre E."/>
            <person name="Pelletier E."/>
            <person name="Niang G."/>
            <person name="Scheremetjew M."/>
            <person name="Finn R."/>
            <person name="Kale V."/>
            <person name="Holt S."/>
            <person name="Cochrane G."/>
            <person name="Meng A."/>
            <person name="Brown T."/>
            <person name="Cohen L."/>
        </authorList>
    </citation>
    <scope>NUCLEOTIDE SEQUENCE</scope>
    <source>
        <strain evidence="6">CCMP1594</strain>
    </source>
</reference>
<evidence type="ECO:0000256" key="4">
    <source>
        <dbReference type="SAM" id="MobiDB-lite"/>
    </source>
</evidence>
<dbReference type="SUPFAM" id="SSF48464">
    <property type="entry name" value="ENTH/VHS domain"/>
    <property type="match status" value="1"/>
</dbReference>
<organism evidence="6">
    <name type="scientific">Eutreptiella gymnastica</name>
    <dbReference type="NCBI Taxonomy" id="73025"/>
    <lineage>
        <taxon>Eukaryota</taxon>
        <taxon>Discoba</taxon>
        <taxon>Euglenozoa</taxon>
        <taxon>Euglenida</taxon>
        <taxon>Spirocuta</taxon>
        <taxon>Euglenophyceae</taxon>
        <taxon>Eutreptiales</taxon>
        <taxon>Eutreptiaceae</taxon>
        <taxon>Eutreptiella</taxon>
    </lineage>
</organism>
<dbReference type="Pfam" id="PF04818">
    <property type="entry name" value="CID"/>
    <property type="match status" value="1"/>
</dbReference>
<evidence type="ECO:0000313" key="6">
    <source>
        <dbReference type="EMBL" id="CAE0797002.1"/>
    </source>
</evidence>
<keyword evidence="1" id="KW-0479">Metal-binding</keyword>
<dbReference type="PROSITE" id="PS00518">
    <property type="entry name" value="ZF_RING_1"/>
    <property type="match status" value="1"/>
</dbReference>
<feature type="region of interest" description="Disordered" evidence="4">
    <location>
        <begin position="65"/>
        <end position="88"/>
    </location>
</feature>
<feature type="domain" description="CID" evidence="5">
    <location>
        <begin position="105"/>
        <end position="237"/>
    </location>
</feature>
<evidence type="ECO:0000259" key="5">
    <source>
        <dbReference type="PROSITE" id="PS51391"/>
    </source>
</evidence>
<dbReference type="PROSITE" id="PS51391">
    <property type="entry name" value="CID"/>
    <property type="match status" value="1"/>
</dbReference>
<keyword evidence="3" id="KW-0862">Zinc</keyword>
<dbReference type="InterPro" id="IPR006569">
    <property type="entry name" value="CID_dom"/>
</dbReference>
<evidence type="ECO:0000256" key="1">
    <source>
        <dbReference type="ARBA" id="ARBA00022723"/>
    </source>
</evidence>
<evidence type="ECO:0000256" key="2">
    <source>
        <dbReference type="ARBA" id="ARBA00022771"/>
    </source>
</evidence>
<name>A0A7S4CHE5_9EUGL</name>